<dbReference type="OrthoDB" id="371635at2157"/>
<dbReference type="FunFam" id="2.20.28.10:FF:000001">
    <property type="entry name" value="Rubredoxin"/>
    <property type="match status" value="1"/>
</dbReference>
<dbReference type="InterPro" id="IPR024922">
    <property type="entry name" value="Rubredoxin"/>
</dbReference>
<dbReference type="NCBIfam" id="NF045768">
    <property type="entry name" value="RubredRD"/>
    <property type="match status" value="1"/>
</dbReference>
<feature type="binding site" evidence="8">
    <location>
        <position position="39"/>
    </location>
    <ligand>
        <name>Fe cation</name>
        <dbReference type="ChEBI" id="CHEBI:24875"/>
    </ligand>
</feature>
<keyword evidence="3 7" id="KW-0813">Transport</keyword>
<evidence type="ECO:0000256" key="7">
    <source>
        <dbReference type="PIRNR" id="PIRNR000071"/>
    </source>
</evidence>
<protein>
    <recommendedName>
        <fullName evidence="7">Rubredoxin</fullName>
    </recommendedName>
</protein>
<dbReference type="InterPro" id="IPR024935">
    <property type="entry name" value="Rubredoxin_dom"/>
</dbReference>
<dbReference type="EMBL" id="CP000477">
    <property type="protein sequence ID" value="ABK13917.1"/>
    <property type="molecule type" value="Genomic_DNA"/>
</dbReference>
<dbReference type="KEGG" id="mtp:Mthe_0117"/>
<organism evidence="10 11">
    <name type="scientific">Methanothrix thermoacetophila (strain DSM 6194 / JCM 14653 / NBRC 101360 / PT)</name>
    <name type="common">Methanosaeta thermophila</name>
    <dbReference type="NCBI Taxonomy" id="349307"/>
    <lineage>
        <taxon>Archaea</taxon>
        <taxon>Methanobacteriati</taxon>
        <taxon>Methanobacteriota</taxon>
        <taxon>Stenosarchaea group</taxon>
        <taxon>Methanomicrobia</taxon>
        <taxon>Methanotrichales</taxon>
        <taxon>Methanotrichaceae</taxon>
        <taxon>Methanothrix</taxon>
    </lineage>
</organism>
<sequence>MDRYKCTICGYIYDPEKGDPDNGVEPGTPFEKLPDDWVCPECGAAKDAFEKV</sequence>
<dbReference type="Gene3D" id="2.20.28.10">
    <property type="match status" value="1"/>
</dbReference>
<accession>A0B5E3</accession>
<evidence type="ECO:0000256" key="2">
    <source>
        <dbReference type="ARBA" id="ARBA00005337"/>
    </source>
</evidence>
<reference evidence="10 11" key="1">
    <citation type="submission" date="2006-10" db="EMBL/GenBank/DDBJ databases">
        <title>Complete sequence of Methanosaeta thermophila PT.</title>
        <authorList>
            <consortium name="US DOE Joint Genome Institute"/>
            <person name="Copeland A."/>
            <person name="Lucas S."/>
            <person name="Lapidus A."/>
            <person name="Barry K."/>
            <person name="Detter J.C."/>
            <person name="Glavina del Rio T."/>
            <person name="Hammon N."/>
            <person name="Israni S."/>
            <person name="Pitluck S."/>
            <person name="Chain P."/>
            <person name="Malfatti S."/>
            <person name="Shin M."/>
            <person name="Vergez L."/>
            <person name="Schmutz J."/>
            <person name="Larimer F."/>
            <person name="Land M."/>
            <person name="Hauser L."/>
            <person name="Kyrpides N."/>
            <person name="Kim E."/>
            <person name="Smith K.S."/>
            <person name="Ingram-Smith C."/>
            <person name="Richardson P."/>
        </authorList>
    </citation>
    <scope>NUCLEOTIDE SEQUENCE [LARGE SCALE GENOMIC DNA]</scope>
    <source>
        <strain evidence="11">DSM 6194 / JCM 14653 / NBRC 101360 / PT</strain>
    </source>
</reference>
<dbReference type="PANTHER" id="PTHR47627">
    <property type="entry name" value="RUBREDOXIN"/>
    <property type="match status" value="1"/>
</dbReference>
<dbReference type="CDD" id="cd00730">
    <property type="entry name" value="rubredoxin"/>
    <property type="match status" value="1"/>
</dbReference>
<feature type="binding site" evidence="8">
    <location>
        <position position="9"/>
    </location>
    <ligand>
        <name>Fe cation</name>
        <dbReference type="ChEBI" id="CHEBI:24875"/>
    </ligand>
</feature>
<evidence type="ECO:0000259" key="9">
    <source>
        <dbReference type="PROSITE" id="PS50903"/>
    </source>
</evidence>
<dbReference type="SUPFAM" id="SSF57802">
    <property type="entry name" value="Rubredoxin-like"/>
    <property type="match status" value="1"/>
</dbReference>
<dbReference type="Proteomes" id="UP000000674">
    <property type="component" value="Chromosome"/>
</dbReference>
<dbReference type="PRINTS" id="PR00163">
    <property type="entry name" value="RUBREDOXIN"/>
</dbReference>
<dbReference type="PANTHER" id="PTHR47627:SF1">
    <property type="entry name" value="RUBREDOXIN-1-RELATED"/>
    <property type="match status" value="1"/>
</dbReference>
<dbReference type="GO" id="GO:0043448">
    <property type="term" value="P:alkane catabolic process"/>
    <property type="evidence" value="ECO:0007669"/>
    <property type="project" value="TreeGrafter"/>
</dbReference>
<keyword evidence="4 7" id="KW-0479">Metal-binding</keyword>
<dbReference type="Pfam" id="PF00301">
    <property type="entry name" value="Rubredoxin"/>
    <property type="match status" value="1"/>
</dbReference>
<keyword evidence="6 7" id="KW-0408">Iron</keyword>
<dbReference type="HOGENOM" id="CLU_128747_3_3_2"/>
<gene>
    <name evidence="10" type="ordered locus">Mthe_0117</name>
</gene>
<evidence type="ECO:0000313" key="11">
    <source>
        <dbReference type="Proteomes" id="UP000000674"/>
    </source>
</evidence>
<dbReference type="GO" id="GO:0009055">
    <property type="term" value="F:electron transfer activity"/>
    <property type="evidence" value="ECO:0007669"/>
    <property type="project" value="InterPro"/>
</dbReference>
<dbReference type="PIRSF" id="PIRSF000071">
    <property type="entry name" value="Rubredoxin"/>
    <property type="match status" value="1"/>
</dbReference>
<evidence type="ECO:0000256" key="4">
    <source>
        <dbReference type="ARBA" id="ARBA00022723"/>
    </source>
</evidence>
<dbReference type="GeneID" id="4462291"/>
<evidence type="ECO:0000256" key="5">
    <source>
        <dbReference type="ARBA" id="ARBA00022982"/>
    </source>
</evidence>
<proteinExistence type="inferred from homology"/>
<evidence type="ECO:0000256" key="8">
    <source>
        <dbReference type="PIRSR" id="PIRSR000071-1"/>
    </source>
</evidence>
<feature type="domain" description="Rubredoxin-like" evidence="9">
    <location>
        <begin position="1"/>
        <end position="52"/>
    </location>
</feature>
<keyword evidence="5 7" id="KW-0249">Electron transport</keyword>
<name>A0B5E3_METTP</name>
<comment type="similarity">
    <text evidence="2 7">Belongs to the rubredoxin family.</text>
</comment>
<dbReference type="InterPro" id="IPR050526">
    <property type="entry name" value="Rubredoxin_ET"/>
</dbReference>
<keyword evidence="11" id="KW-1185">Reference proteome</keyword>
<dbReference type="AlphaFoldDB" id="A0B5E3"/>
<feature type="binding site" evidence="8">
    <location>
        <position position="6"/>
    </location>
    <ligand>
        <name>Fe cation</name>
        <dbReference type="ChEBI" id="CHEBI:24875"/>
    </ligand>
</feature>
<dbReference type="STRING" id="349307.Mthe_0117"/>
<evidence type="ECO:0000256" key="1">
    <source>
        <dbReference type="ARBA" id="ARBA00002360"/>
    </source>
</evidence>
<dbReference type="InterPro" id="IPR024934">
    <property type="entry name" value="Rubredoxin-like_dom"/>
</dbReference>
<dbReference type="RefSeq" id="WP_011695316.1">
    <property type="nucleotide sequence ID" value="NC_008553.1"/>
</dbReference>
<comment type="cofactor">
    <cofactor evidence="7 8">
        <name>Fe(3+)</name>
        <dbReference type="ChEBI" id="CHEBI:29034"/>
    </cofactor>
    <text evidence="7 8">Binds 1 Fe(3+) ion per subunit.</text>
</comment>
<dbReference type="GO" id="GO:0005506">
    <property type="term" value="F:iron ion binding"/>
    <property type="evidence" value="ECO:0007669"/>
    <property type="project" value="InterPro"/>
</dbReference>
<evidence type="ECO:0000256" key="6">
    <source>
        <dbReference type="ARBA" id="ARBA00023004"/>
    </source>
</evidence>
<dbReference type="InterPro" id="IPR018527">
    <property type="entry name" value="Rubredoxin_Fe_BS"/>
</dbReference>
<dbReference type="PROSITE" id="PS50903">
    <property type="entry name" value="RUBREDOXIN_LIKE"/>
    <property type="match status" value="1"/>
</dbReference>
<evidence type="ECO:0000313" key="10">
    <source>
        <dbReference type="EMBL" id="ABK13917.1"/>
    </source>
</evidence>
<evidence type="ECO:0000256" key="3">
    <source>
        <dbReference type="ARBA" id="ARBA00022448"/>
    </source>
</evidence>
<comment type="function">
    <text evidence="1 7">Rubredoxin is a small nonheme, iron protein lacking acid-labile sulfide. Its single Fe, chelated to 4 Cys, functions as an electron acceptor and may also stabilize the conformation of the molecule.</text>
</comment>
<dbReference type="PROSITE" id="PS00202">
    <property type="entry name" value="RUBREDOXIN"/>
    <property type="match status" value="1"/>
</dbReference>
<feature type="binding site" evidence="8">
    <location>
        <position position="42"/>
    </location>
    <ligand>
        <name>Fe cation</name>
        <dbReference type="ChEBI" id="CHEBI:24875"/>
    </ligand>
</feature>